<name>A0ACC2GSD1_DALPE</name>
<dbReference type="EMBL" id="CM055737">
    <property type="protein sequence ID" value="KAJ8006351.1"/>
    <property type="molecule type" value="Genomic_DNA"/>
</dbReference>
<gene>
    <name evidence="1" type="ORF">DPEC_G00134330</name>
</gene>
<dbReference type="Proteomes" id="UP001157502">
    <property type="component" value="Chromosome 10"/>
</dbReference>
<protein>
    <submittedName>
        <fullName evidence="1">Uncharacterized protein</fullName>
    </submittedName>
</protein>
<proteinExistence type="predicted"/>
<accession>A0ACC2GSD1</accession>
<organism evidence="1 2">
    <name type="scientific">Dallia pectoralis</name>
    <name type="common">Alaska blackfish</name>
    <dbReference type="NCBI Taxonomy" id="75939"/>
    <lineage>
        <taxon>Eukaryota</taxon>
        <taxon>Metazoa</taxon>
        <taxon>Chordata</taxon>
        <taxon>Craniata</taxon>
        <taxon>Vertebrata</taxon>
        <taxon>Euteleostomi</taxon>
        <taxon>Actinopterygii</taxon>
        <taxon>Neopterygii</taxon>
        <taxon>Teleostei</taxon>
        <taxon>Protacanthopterygii</taxon>
        <taxon>Esociformes</taxon>
        <taxon>Umbridae</taxon>
        <taxon>Dallia</taxon>
    </lineage>
</organism>
<keyword evidence="2" id="KW-1185">Reference proteome</keyword>
<comment type="caution">
    <text evidence="1">The sequence shown here is derived from an EMBL/GenBank/DDBJ whole genome shotgun (WGS) entry which is preliminary data.</text>
</comment>
<sequence length="1296" mass="145719">MEYNYKPTFRFEPSGDLTLRPSEEALMVARANKEKNYTTVAKNPKKVLSNAKVIVLAQGGDVHDDRLVASENALQFGQYHGKSFRWILSNDVGYAVMILASHQQERRVVTDLSPEMVNKDRFNWYCNLFPEVQRAVEERRVLDGTMPPRPDLDHSHLVGFGDHKKLTYKELYEATDRERKSYMTWFRKIHVKQGTSMARFKVYVEHRDKTAASPNPGAEPSDQELLAVVMEMDNVPTGPEPTARPPTQSVSQPGGGPVQPAAGSSVILPEGWKLTLPREQQEWVSRAIFTTDKHLKCVLKKQLELWYFPPLPPNITHQPPASPNSYFLRPFCLWMPYRLWAFRFVCTQSQCNGRKLTGCGVYKTVRKVLDLDGWYFMGTEYLECSKCKKKWASWSLDVLNQLDPSHRAKFPAILTYRLSCDMKVVRLMRERTLGNSVTRLYSLLREQHSADWMARTLDYLTVCKHYVVPGVAPVKITTPPHIPVPSAQWLLTVHGYDVLFQVEDFKARITSIFGSILKMDSTKKVTKKLAGAAHGTAAWATNVGNEYGQVLITVLTDSEGEGLLNMTTGLQNRYSQAGVAAPKLLYVDRDCCTLMGKGRAAAMFSQWEDLYVRLDIWHFIRRFAGGVTSESHPLYSLFLQRLSSCIFVWCAEDAERLREAKRGELAARRIGGLCDSEINKRITSKEMALHCRRQTRGAEDTERLIGELLECLMNATDTMGIPLLDRDRMKVIWQTQRRHVTCIQDPPGVSLYVKTKSLTKGGVVLPVLRCARGSTSLESFHLHLNRFIPGTSASAEHFQAYLLEGLTRWNEDRAEAAALGDRQQSLHSYDGVAQYAINKLSQELMGCSLVTDYTKPAKYTGELIGVEYLYSQTGGHHQVLDYNLGMDPDVPDGIPEEMETEQSEGVQVEDDEEVDPTILWHSLDENLPPLLPVRSASPSPPAVCLDQEEDEYMGPDRVGGYQHVVLLAKCLVRLLEGPWISNRQANEIVALWERLRDVDKMAVVYPERFRDRVLQGRFRNSKTTVTQGKDSMQRSLLGQGSGPAQWPNISRTVEALFLELCQKHPAGKTVHGVRVNRWAAMLSDYRTIRTMVLGSPHLREQTRLQLFEVNQLTLTQWYNTRVTSMEKFTLHPGTGSMISAREGVGPFDPADDRAAPLTVPEPSTGTYQLPADQGGQAVQRGRGATYQPPLPPQQPTTSHLVATDLPATTTALPPPVGGPTVSRTTLWRARKRLESGKAVRVHKPYMCTKCSQPKTKEYGHSSFKGISFCATTSGGQTLAGWLDLMRSQQGGSTQGQ</sequence>
<evidence type="ECO:0000313" key="1">
    <source>
        <dbReference type="EMBL" id="KAJ8006351.1"/>
    </source>
</evidence>
<reference evidence="1" key="1">
    <citation type="submission" date="2021-05" db="EMBL/GenBank/DDBJ databases">
        <authorList>
            <person name="Pan Q."/>
            <person name="Jouanno E."/>
            <person name="Zahm M."/>
            <person name="Klopp C."/>
            <person name="Cabau C."/>
            <person name="Louis A."/>
            <person name="Berthelot C."/>
            <person name="Parey E."/>
            <person name="Roest Crollius H."/>
            <person name="Montfort J."/>
            <person name="Robinson-Rechavi M."/>
            <person name="Bouchez O."/>
            <person name="Lampietro C."/>
            <person name="Lopez Roques C."/>
            <person name="Donnadieu C."/>
            <person name="Postlethwait J."/>
            <person name="Bobe J."/>
            <person name="Dillon D."/>
            <person name="Chandos A."/>
            <person name="von Hippel F."/>
            <person name="Guiguen Y."/>
        </authorList>
    </citation>
    <scope>NUCLEOTIDE SEQUENCE</scope>
    <source>
        <strain evidence="1">YG-Jan2019</strain>
    </source>
</reference>
<evidence type="ECO:0000313" key="2">
    <source>
        <dbReference type="Proteomes" id="UP001157502"/>
    </source>
</evidence>